<name>A0A7M1QXS6_9ACTO</name>
<dbReference type="GO" id="GO:0006281">
    <property type="term" value="P:DNA repair"/>
    <property type="evidence" value="ECO:0007669"/>
    <property type="project" value="InterPro"/>
</dbReference>
<feature type="region of interest" description="Disordered" evidence="1">
    <location>
        <begin position="180"/>
        <end position="211"/>
    </location>
</feature>
<dbReference type="InterPro" id="IPR004509">
    <property type="entry name" value="Competence_ComEA_HhH"/>
</dbReference>
<sequence>MTSPPPRRPSPRRSPRVRHRAQHWESVEGFVSTAMRMGAGDDVGALTTTGKKRRFVLDGQSLKLVALLITVLALAGAIGAFSQRSVEVAAIPITTAGTATPSQAMRPSELTTPAPTPTPTQGEPAQIVVHVSGEVAHPGIVKLTPPARVNDALIAAGGPTPAAQLARINLAQSINDGTHVHVPGATEEPLLEGGGGQGQTGDAQSHPAGDKVNINEANQAGLQAIPGVGPVTAKAIIAWREENGRFTSVEQLIEVTGIGPKTLEQLREHVRVS</sequence>
<feature type="region of interest" description="Disordered" evidence="1">
    <location>
        <begin position="1"/>
        <end position="22"/>
    </location>
</feature>
<dbReference type="InterPro" id="IPR051675">
    <property type="entry name" value="Endo/Exo/Phosphatase_dom_1"/>
</dbReference>
<dbReference type="RefSeq" id="WP_197551938.1">
    <property type="nucleotide sequence ID" value="NZ_CP063212.1"/>
</dbReference>
<feature type="compositionally biased region" description="Basic residues" evidence="1">
    <location>
        <begin position="9"/>
        <end position="21"/>
    </location>
</feature>
<evidence type="ECO:0000256" key="1">
    <source>
        <dbReference type="SAM" id="MobiDB-lite"/>
    </source>
</evidence>
<dbReference type="PANTHER" id="PTHR21180">
    <property type="entry name" value="ENDONUCLEASE/EXONUCLEASE/PHOSPHATASE FAMILY DOMAIN-CONTAINING PROTEIN 1"/>
    <property type="match status" value="1"/>
</dbReference>
<dbReference type="InterPro" id="IPR019554">
    <property type="entry name" value="Soluble_ligand-bd"/>
</dbReference>
<dbReference type="AlphaFoldDB" id="A0A7M1QXS6"/>
<evidence type="ECO:0000313" key="4">
    <source>
        <dbReference type="EMBL" id="QOR46829.1"/>
    </source>
</evidence>
<proteinExistence type="predicted"/>
<evidence type="ECO:0000259" key="3">
    <source>
        <dbReference type="SMART" id="SM00278"/>
    </source>
</evidence>
<reference evidence="4 5" key="1">
    <citation type="submission" date="2020-10" db="EMBL/GenBank/DDBJ databases">
        <title>Trueperella pecoris sp. nov. isolated from bovine and porcine specimens.</title>
        <authorList>
            <person name="Schoenecker L."/>
            <person name="Schnydrig P."/>
            <person name="Brodard I."/>
            <person name="Thomann A."/>
            <person name="Hemphill A."/>
            <person name="Rodriguez-Campos S."/>
            <person name="Perreten V."/>
            <person name="Jores J."/>
            <person name="Kittl S."/>
        </authorList>
    </citation>
    <scope>NUCLEOTIDE SEQUENCE [LARGE SCALE GENOMIC DNA]</scope>
    <source>
        <strain evidence="4 5">19OD0592</strain>
    </source>
</reference>
<dbReference type="InterPro" id="IPR010994">
    <property type="entry name" value="RuvA_2-like"/>
</dbReference>
<dbReference type="Proteomes" id="UP000594961">
    <property type="component" value="Chromosome"/>
</dbReference>
<dbReference type="InterPro" id="IPR003583">
    <property type="entry name" value="Hlx-hairpin-Hlx_DNA-bd_motif"/>
</dbReference>
<feature type="transmembrane region" description="Helical" evidence="2">
    <location>
        <begin position="61"/>
        <end position="81"/>
    </location>
</feature>
<dbReference type="EMBL" id="CP063212">
    <property type="protein sequence ID" value="QOR46829.1"/>
    <property type="molecule type" value="Genomic_DNA"/>
</dbReference>
<dbReference type="Pfam" id="PF10531">
    <property type="entry name" value="SLBB"/>
    <property type="match status" value="1"/>
</dbReference>
<dbReference type="Pfam" id="PF12836">
    <property type="entry name" value="HHH_3"/>
    <property type="match status" value="1"/>
</dbReference>
<dbReference type="Gene3D" id="1.10.150.310">
    <property type="entry name" value="Tex RuvX-like domain-like"/>
    <property type="match status" value="1"/>
</dbReference>
<accession>A0A7M1QXS6</accession>
<dbReference type="NCBIfam" id="TIGR00426">
    <property type="entry name" value="competence protein ComEA helix-hairpin-helix repeat region"/>
    <property type="match status" value="1"/>
</dbReference>
<dbReference type="SMART" id="SM00278">
    <property type="entry name" value="HhH1"/>
    <property type="match status" value="2"/>
</dbReference>
<dbReference type="Gene3D" id="3.10.560.10">
    <property type="entry name" value="Outer membrane lipoprotein wza domain like"/>
    <property type="match status" value="1"/>
</dbReference>
<organism evidence="4 5">
    <name type="scientific">Trueperella pecoris</name>
    <dbReference type="NCBI Taxonomy" id="2733571"/>
    <lineage>
        <taxon>Bacteria</taxon>
        <taxon>Bacillati</taxon>
        <taxon>Actinomycetota</taxon>
        <taxon>Actinomycetes</taxon>
        <taxon>Actinomycetales</taxon>
        <taxon>Actinomycetaceae</taxon>
        <taxon>Trueperella</taxon>
    </lineage>
</organism>
<dbReference type="GO" id="GO:0003677">
    <property type="term" value="F:DNA binding"/>
    <property type="evidence" value="ECO:0007669"/>
    <property type="project" value="InterPro"/>
</dbReference>
<feature type="domain" description="Helix-hairpin-helix DNA-binding motif class 1" evidence="3">
    <location>
        <begin position="250"/>
        <end position="269"/>
    </location>
</feature>
<dbReference type="SUPFAM" id="SSF47781">
    <property type="entry name" value="RuvA domain 2-like"/>
    <property type="match status" value="1"/>
</dbReference>
<evidence type="ECO:0000256" key="2">
    <source>
        <dbReference type="SAM" id="Phobius"/>
    </source>
</evidence>
<protein>
    <submittedName>
        <fullName evidence="4">Helix-hairpin-helix domain-containing protein</fullName>
    </submittedName>
</protein>
<keyword evidence="2" id="KW-0812">Transmembrane</keyword>
<dbReference type="PANTHER" id="PTHR21180:SF32">
    <property type="entry name" value="ENDONUCLEASE_EXONUCLEASE_PHOSPHATASE FAMILY DOMAIN-CONTAINING PROTEIN 1"/>
    <property type="match status" value="1"/>
</dbReference>
<keyword evidence="2" id="KW-1133">Transmembrane helix</keyword>
<keyword evidence="2" id="KW-0472">Membrane</keyword>
<feature type="domain" description="Helix-hairpin-helix DNA-binding motif class 1" evidence="3">
    <location>
        <begin position="220"/>
        <end position="239"/>
    </location>
</feature>
<dbReference type="GO" id="GO:0015628">
    <property type="term" value="P:protein secretion by the type II secretion system"/>
    <property type="evidence" value="ECO:0007669"/>
    <property type="project" value="TreeGrafter"/>
</dbReference>
<feature type="region of interest" description="Disordered" evidence="1">
    <location>
        <begin position="99"/>
        <end position="123"/>
    </location>
</feature>
<evidence type="ECO:0000313" key="5">
    <source>
        <dbReference type="Proteomes" id="UP000594961"/>
    </source>
</evidence>
<gene>
    <name evidence="4" type="ORF">INS90_05870</name>
</gene>
<dbReference type="GO" id="GO:0015627">
    <property type="term" value="C:type II protein secretion system complex"/>
    <property type="evidence" value="ECO:0007669"/>
    <property type="project" value="TreeGrafter"/>
</dbReference>